<sequence length="755" mass="82270">MPRALCWHVLAAFLLSSVRVQAEADARRLLTVRLQRERRRRARSWTSIEDFTAPPRALRLPWNPSIPWAPWPIPALKHLKEKKAPSGLQRISLEDLNDVQYLGDLWIGTPTDRTFRMILDTGSSDLWVSNNVFSPDDSSTWVSDDTSETQIRYGQGVVHGTTGIDEVCLLADPKNLCVRQELLVASGVEGISLTTFDGILGLGLPGISHAHQDFLQNLAKTGFGGGELCFSFELMEKETSTAIFGPCPEVMGTATEQTGIPASRAAHLRVQRAFGFMQPGWWLVEIGITCAILSLSALQAQLVLLKNCAPTLLLSVMMGIFCNERYVRHWNRFFKTRYMEMPLCSEAVTQRCGPVCQSTFLVVGLIVYGLLQVVAVTIILNTVLDATLTGQFHTEVSAILDTGTSFIVIPKDDFGVVGAAMFGQRLEDSCGMYRNSLLCACDIIDEAKPLHIDVGGLHFRIDPRETFTIDSDGAMFQGGRKACQTGLGLAEAGTAWILGDVFLRQAVVVHDPRGNVSIFPRVEEREAKLRKRPEEKLPIPVHRLRMLIYGDSLTAGAPSMVPFGEALCQSLESMGYQVEATICGLCASTAWQMLAAAEEPLVLETLGSRWGSGLLPLLHSKDKVDLVLLMAGTNDLGTTAPPEEIAAAIRGLHGICHQAGVRTVALGIPDAGGWNVARIPALAARKRAVNASLAAWTKVAEGCTESCESSDAWTKPELFINTVALMPYGPRSRGAGDWASIIWVSPKVGVLLCPK</sequence>
<dbReference type="EMBL" id="CAJNDS010002452">
    <property type="protein sequence ID" value="CAE7481602.1"/>
    <property type="molecule type" value="Genomic_DNA"/>
</dbReference>
<dbReference type="Proteomes" id="UP000604046">
    <property type="component" value="Unassembled WGS sequence"/>
</dbReference>
<evidence type="ECO:0000256" key="7">
    <source>
        <dbReference type="SAM" id="SignalP"/>
    </source>
</evidence>
<evidence type="ECO:0000256" key="3">
    <source>
        <dbReference type="ARBA" id="ARBA00022750"/>
    </source>
</evidence>
<evidence type="ECO:0000313" key="9">
    <source>
        <dbReference type="EMBL" id="CAE7481602.1"/>
    </source>
</evidence>
<dbReference type="InterPro" id="IPR036514">
    <property type="entry name" value="SGNH_hydro_sf"/>
</dbReference>
<keyword evidence="4 5" id="KW-0378">Hydrolase</keyword>
<organism evidence="9 10">
    <name type="scientific">Symbiodinium natans</name>
    <dbReference type="NCBI Taxonomy" id="878477"/>
    <lineage>
        <taxon>Eukaryota</taxon>
        <taxon>Sar</taxon>
        <taxon>Alveolata</taxon>
        <taxon>Dinophyceae</taxon>
        <taxon>Suessiales</taxon>
        <taxon>Symbiodiniaceae</taxon>
        <taxon>Symbiodinium</taxon>
    </lineage>
</organism>
<evidence type="ECO:0000313" key="10">
    <source>
        <dbReference type="Proteomes" id="UP000604046"/>
    </source>
</evidence>
<evidence type="ECO:0000256" key="4">
    <source>
        <dbReference type="ARBA" id="ARBA00022801"/>
    </source>
</evidence>
<dbReference type="SUPFAM" id="SSF50630">
    <property type="entry name" value="Acid proteases"/>
    <property type="match status" value="2"/>
</dbReference>
<name>A0A812SIT7_9DINO</name>
<dbReference type="GO" id="GO:0006508">
    <property type="term" value="P:proteolysis"/>
    <property type="evidence" value="ECO:0007669"/>
    <property type="project" value="UniProtKB-KW"/>
</dbReference>
<dbReference type="InterPro" id="IPR021109">
    <property type="entry name" value="Peptidase_aspartic_dom_sf"/>
</dbReference>
<dbReference type="InterPro" id="IPR033121">
    <property type="entry name" value="PEPTIDASE_A1"/>
</dbReference>
<feature type="domain" description="Peptidase A1" evidence="8">
    <location>
        <begin position="101"/>
        <end position="521"/>
    </location>
</feature>
<evidence type="ECO:0000259" key="8">
    <source>
        <dbReference type="PROSITE" id="PS51767"/>
    </source>
</evidence>
<keyword evidence="7" id="KW-0732">Signal</keyword>
<feature type="transmembrane region" description="Helical" evidence="6">
    <location>
        <begin position="360"/>
        <end position="384"/>
    </location>
</feature>
<dbReference type="InterPro" id="IPR034164">
    <property type="entry name" value="Pepsin-like_dom"/>
</dbReference>
<dbReference type="AlphaFoldDB" id="A0A812SIT7"/>
<dbReference type="PANTHER" id="PTHR47966">
    <property type="entry name" value="BETA-SITE APP-CLEAVING ENZYME, ISOFORM A-RELATED"/>
    <property type="match status" value="1"/>
</dbReference>
<gene>
    <name evidence="9" type="primary">PGA3</name>
    <name evidence="9" type="ORF">SNAT2548_LOCUS27039</name>
</gene>
<reference evidence="9" key="1">
    <citation type="submission" date="2021-02" db="EMBL/GenBank/DDBJ databases">
        <authorList>
            <person name="Dougan E. K."/>
            <person name="Rhodes N."/>
            <person name="Thang M."/>
            <person name="Chan C."/>
        </authorList>
    </citation>
    <scope>NUCLEOTIDE SEQUENCE</scope>
</reference>
<evidence type="ECO:0000256" key="6">
    <source>
        <dbReference type="SAM" id="Phobius"/>
    </source>
</evidence>
<comment type="caution">
    <text evidence="9">The sequence shown here is derived from an EMBL/GenBank/DDBJ whole genome shotgun (WGS) entry which is preliminary data.</text>
</comment>
<dbReference type="CDD" id="cd00229">
    <property type="entry name" value="SGNH_hydrolase"/>
    <property type="match status" value="1"/>
</dbReference>
<dbReference type="InterPro" id="IPR001461">
    <property type="entry name" value="Aspartic_peptidase_A1"/>
</dbReference>
<feature type="signal peptide" evidence="7">
    <location>
        <begin position="1"/>
        <end position="22"/>
    </location>
</feature>
<proteinExistence type="inferred from homology"/>
<dbReference type="CDD" id="cd05471">
    <property type="entry name" value="pepsin_like"/>
    <property type="match status" value="1"/>
</dbReference>
<feature type="chain" id="PRO_5032301002" evidence="7">
    <location>
        <begin position="23"/>
        <end position="755"/>
    </location>
</feature>
<dbReference type="InterPro" id="IPR013830">
    <property type="entry name" value="SGNH_hydro"/>
</dbReference>
<dbReference type="Gene3D" id="2.40.70.10">
    <property type="entry name" value="Acid Proteases"/>
    <property type="match status" value="2"/>
</dbReference>
<dbReference type="PRINTS" id="PR00792">
    <property type="entry name" value="PEPSIN"/>
</dbReference>
<keyword evidence="2 5" id="KW-0645">Protease</keyword>
<dbReference type="Gene3D" id="3.40.50.1110">
    <property type="entry name" value="SGNH hydrolase"/>
    <property type="match status" value="1"/>
</dbReference>
<dbReference type="SUPFAM" id="SSF52266">
    <property type="entry name" value="SGNH hydrolase"/>
    <property type="match status" value="1"/>
</dbReference>
<protein>
    <submittedName>
        <fullName evidence="9">PGA3 protein</fullName>
    </submittedName>
</protein>
<keyword evidence="6" id="KW-0812">Transmembrane</keyword>
<dbReference type="GO" id="GO:0004190">
    <property type="term" value="F:aspartic-type endopeptidase activity"/>
    <property type="evidence" value="ECO:0007669"/>
    <property type="project" value="UniProtKB-KW"/>
</dbReference>
<keyword evidence="10" id="KW-1185">Reference proteome</keyword>
<dbReference type="PANTHER" id="PTHR47966:SF51">
    <property type="entry name" value="BETA-SITE APP-CLEAVING ENZYME, ISOFORM A-RELATED"/>
    <property type="match status" value="1"/>
</dbReference>
<evidence type="ECO:0000256" key="5">
    <source>
        <dbReference type="RuleBase" id="RU000454"/>
    </source>
</evidence>
<accession>A0A812SIT7</accession>
<evidence type="ECO:0000256" key="1">
    <source>
        <dbReference type="ARBA" id="ARBA00007447"/>
    </source>
</evidence>
<keyword evidence="6" id="KW-1133">Transmembrane helix</keyword>
<evidence type="ECO:0000256" key="2">
    <source>
        <dbReference type="ARBA" id="ARBA00022670"/>
    </source>
</evidence>
<dbReference type="Pfam" id="PF00026">
    <property type="entry name" value="Asp"/>
    <property type="match status" value="2"/>
</dbReference>
<dbReference type="PROSITE" id="PS51767">
    <property type="entry name" value="PEPTIDASE_A1"/>
    <property type="match status" value="1"/>
</dbReference>
<dbReference type="OrthoDB" id="771136at2759"/>
<keyword evidence="3 5" id="KW-0064">Aspartyl protease</keyword>
<dbReference type="InterPro" id="IPR001969">
    <property type="entry name" value="Aspartic_peptidase_AS"/>
</dbReference>
<dbReference type="PROSITE" id="PS00141">
    <property type="entry name" value="ASP_PROTEASE"/>
    <property type="match status" value="2"/>
</dbReference>
<dbReference type="Pfam" id="PF13472">
    <property type="entry name" value="Lipase_GDSL_2"/>
    <property type="match status" value="1"/>
</dbReference>
<comment type="similarity">
    <text evidence="1 5">Belongs to the peptidase A1 family.</text>
</comment>
<keyword evidence="6" id="KW-0472">Membrane</keyword>